<dbReference type="EMBL" id="AEYP01093908">
    <property type="status" value="NOT_ANNOTATED_CDS"/>
    <property type="molecule type" value="Genomic_DNA"/>
</dbReference>
<feature type="region of interest" description="Disordered" evidence="1">
    <location>
        <begin position="55"/>
        <end position="83"/>
    </location>
</feature>
<feature type="compositionally biased region" description="Low complexity" evidence="1">
    <location>
        <begin position="210"/>
        <end position="227"/>
    </location>
</feature>
<dbReference type="AlphaFoldDB" id="M3YDA4"/>
<feature type="region of interest" description="Disordered" evidence="1">
    <location>
        <begin position="246"/>
        <end position="343"/>
    </location>
</feature>
<dbReference type="EMBL" id="AEYP01093909">
    <property type="status" value="NOT_ANNOTATED_CDS"/>
    <property type="molecule type" value="Genomic_DNA"/>
</dbReference>
<organism evidence="2">
    <name type="scientific">Mustela putorius furo</name>
    <name type="common">European domestic ferret</name>
    <name type="synonym">Mustela furo</name>
    <dbReference type="NCBI Taxonomy" id="9669"/>
    <lineage>
        <taxon>Eukaryota</taxon>
        <taxon>Metazoa</taxon>
        <taxon>Chordata</taxon>
        <taxon>Craniata</taxon>
        <taxon>Vertebrata</taxon>
        <taxon>Euteleostomi</taxon>
        <taxon>Mammalia</taxon>
        <taxon>Eutheria</taxon>
        <taxon>Laurasiatheria</taxon>
        <taxon>Carnivora</taxon>
        <taxon>Caniformia</taxon>
        <taxon>Musteloidea</taxon>
        <taxon>Mustelidae</taxon>
        <taxon>Mustelinae</taxon>
        <taxon>Mustela</taxon>
    </lineage>
</organism>
<feature type="region of interest" description="Disordered" evidence="1">
    <location>
        <begin position="203"/>
        <end position="234"/>
    </location>
</feature>
<sequence length="361" mass="39457">KALATHLSRFKTVPETSPLLSTAHPITARQRSQFPLVFSHLALWIVSGKNRTHLPSERQLPGEGRCERLPSSSVQSRANGAWGPHTPATTVQLSLYTCDRDTVSCPWSCRQEKQSCRTNILQRNTRTYRRGTAQELRDTQTFRQHSSRVETHSRSTQTNTPTGTVTYTQSSGEGTVGRSHERIRQPLCVTGIPFPHNCREPVSLGKARAGSGSSPPSGWSPPWSTTGFSSPGEQGTLRRAFLHLRKESLGIHTSPPTTFRTRSPKSEKGPAETRQGCWGPSASGTPLARSPSRPPPSGRPQPEVRAASTCRASSPRPARCQPSGQVLERPRHSLTSPRVWEGAAQKATFPLIGGNGPLLHK</sequence>
<accession>M3YDA4</accession>
<name>M3YDA4_MUSPF</name>
<dbReference type="InParanoid" id="M3YDA4"/>
<proteinExistence type="predicted"/>
<reference evidence="2" key="1">
    <citation type="submission" date="2024-06" db="UniProtKB">
        <authorList>
            <consortium name="Ensembl"/>
        </authorList>
    </citation>
    <scope>IDENTIFICATION</scope>
</reference>
<dbReference type="Ensembl" id="ENSMPUT00000009465.1">
    <property type="protein sequence ID" value="ENSMPUP00000009311.1"/>
    <property type="gene ID" value="ENSMPUG00000009386.1"/>
</dbReference>
<evidence type="ECO:0000313" key="2">
    <source>
        <dbReference type="Ensembl" id="ENSMPUP00000009311.1"/>
    </source>
</evidence>
<dbReference type="HOGENOM" id="CLU_768452_0_0_1"/>
<protein>
    <submittedName>
        <fullName evidence="2">Uncharacterized protein</fullName>
    </submittedName>
</protein>
<dbReference type="EMBL" id="AEYP01093910">
    <property type="status" value="NOT_ANNOTATED_CDS"/>
    <property type="molecule type" value="Genomic_DNA"/>
</dbReference>
<dbReference type="EMBL" id="AEYP01093906">
    <property type="status" value="NOT_ANNOTATED_CDS"/>
    <property type="molecule type" value="Genomic_DNA"/>
</dbReference>
<dbReference type="EMBL" id="AEYP01093907">
    <property type="status" value="NOT_ANNOTATED_CDS"/>
    <property type="molecule type" value="Genomic_DNA"/>
</dbReference>
<evidence type="ECO:0000256" key="1">
    <source>
        <dbReference type="SAM" id="MobiDB-lite"/>
    </source>
</evidence>
<feature type="compositionally biased region" description="Polar residues" evidence="1">
    <location>
        <begin position="154"/>
        <end position="173"/>
    </location>
</feature>
<feature type="region of interest" description="Disordered" evidence="1">
    <location>
        <begin position="135"/>
        <end position="179"/>
    </location>
</feature>